<feature type="region of interest" description="Disordered" evidence="1">
    <location>
        <begin position="1"/>
        <end position="25"/>
    </location>
</feature>
<keyword evidence="3" id="KW-1185">Reference proteome</keyword>
<comment type="caution">
    <text evidence="2">The sequence shown here is derived from an EMBL/GenBank/DDBJ whole genome shotgun (WGS) entry which is preliminary data.</text>
</comment>
<organism evidence="2 3">
    <name type="scientific">Solea senegalensis</name>
    <name type="common">Senegalese sole</name>
    <dbReference type="NCBI Taxonomy" id="28829"/>
    <lineage>
        <taxon>Eukaryota</taxon>
        <taxon>Metazoa</taxon>
        <taxon>Chordata</taxon>
        <taxon>Craniata</taxon>
        <taxon>Vertebrata</taxon>
        <taxon>Euteleostomi</taxon>
        <taxon>Actinopterygii</taxon>
        <taxon>Neopterygii</taxon>
        <taxon>Teleostei</taxon>
        <taxon>Neoteleostei</taxon>
        <taxon>Acanthomorphata</taxon>
        <taxon>Carangaria</taxon>
        <taxon>Pleuronectiformes</taxon>
        <taxon>Pleuronectoidei</taxon>
        <taxon>Soleidae</taxon>
        <taxon>Solea</taxon>
    </lineage>
</organism>
<gene>
    <name evidence="2" type="ORF">JOB18_008230</name>
</gene>
<name>A0AAV6QGU9_SOLSE</name>
<dbReference type="AlphaFoldDB" id="A0AAV6QGU9"/>
<reference evidence="2 3" key="1">
    <citation type="journal article" date="2021" name="Sci. Rep.">
        <title>Chromosome anchoring in Senegalese sole (Solea senegalensis) reveals sex-associated markers and genome rearrangements in flatfish.</title>
        <authorList>
            <person name="Guerrero-Cozar I."/>
            <person name="Gomez-Garrido J."/>
            <person name="Berbel C."/>
            <person name="Martinez-Blanch J.F."/>
            <person name="Alioto T."/>
            <person name="Claros M.G."/>
            <person name="Gagnaire P.A."/>
            <person name="Manchado M."/>
        </authorList>
    </citation>
    <scope>NUCLEOTIDE SEQUENCE [LARGE SCALE GENOMIC DNA]</scope>
    <source>
        <strain evidence="2">Sse05_10M</strain>
    </source>
</reference>
<proteinExistence type="predicted"/>
<dbReference type="Proteomes" id="UP000693946">
    <property type="component" value="Linkage Group LG5"/>
</dbReference>
<protein>
    <submittedName>
        <fullName evidence="2">Uncharacterized protein</fullName>
    </submittedName>
</protein>
<feature type="compositionally biased region" description="Low complexity" evidence="1">
    <location>
        <begin position="11"/>
        <end position="21"/>
    </location>
</feature>
<evidence type="ECO:0000313" key="3">
    <source>
        <dbReference type="Proteomes" id="UP000693946"/>
    </source>
</evidence>
<sequence>MNGHQHRAMEESSSSNGQEENVALRQEKTELLQKLQNLSRENKELLDTVLDLQAREKFLTESGSLLASSTVVT</sequence>
<evidence type="ECO:0000256" key="1">
    <source>
        <dbReference type="SAM" id="MobiDB-lite"/>
    </source>
</evidence>
<dbReference type="EMBL" id="JAGKHQ010000017">
    <property type="protein sequence ID" value="KAG7489267.1"/>
    <property type="molecule type" value="Genomic_DNA"/>
</dbReference>
<evidence type="ECO:0000313" key="2">
    <source>
        <dbReference type="EMBL" id="KAG7489267.1"/>
    </source>
</evidence>
<accession>A0AAV6QGU9</accession>